<feature type="region of interest" description="Disordered" evidence="1">
    <location>
        <begin position="30"/>
        <end position="76"/>
    </location>
</feature>
<proteinExistence type="predicted"/>
<name>A0A1H3I1V5_9ACTN</name>
<evidence type="ECO:0000313" key="2">
    <source>
        <dbReference type="EMBL" id="SDY21405.1"/>
    </source>
</evidence>
<feature type="compositionally biased region" description="Basic and acidic residues" evidence="1">
    <location>
        <begin position="59"/>
        <end position="76"/>
    </location>
</feature>
<dbReference type="AlphaFoldDB" id="A0A1H3I1V5"/>
<sequence>MARMGHDSSHAALIYQHATAEADRAIAQALHEAVRADRKSKKSRGGSGKKSSAKKDKKRPAERDGGRDDRVSWHPA</sequence>
<reference evidence="3" key="1">
    <citation type="submission" date="2016-10" db="EMBL/GenBank/DDBJ databases">
        <authorList>
            <person name="Varghese N."/>
            <person name="Submissions S."/>
        </authorList>
    </citation>
    <scope>NUCLEOTIDE SEQUENCE [LARGE SCALE GENOMIC DNA]</scope>
    <source>
        <strain evidence="3">DSM 45245</strain>
    </source>
</reference>
<evidence type="ECO:0000313" key="3">
    <source>
        <dbReference type="Proteomes" id="UP000242415"/>
    </source>
</evidence>
<accession>A0A1H3I1V5</accession>
<dbReference type="Proteomes" id="UP000242415">
    <property type="component" value="Unassembled WGS sequence"/>
</dbReference>
<keyword evidence="3" id="KW-1185">Reference proteome</keyword>
<protein>
    <recommendedName>
        <fullName evidence="4">Phage integrase family protein</fullName>
    </recommendedName>
</protein>
<gene>
    <name evidence="2" type="ORF">SAMN05444365_1011075</name>
</gene>
<dbReference type="EMBL" id="FNPH01000001">
    <property type="protein sequence ID" value="SDY21405.1"/>
    <property type="molecule type" value="Genomic_DNA"/>
</dbReference>
<organism evidence="2 3">
    <name type="scientific">Micromonospora pattaloongensis</name>
    <dbReference type="NCBI Taxonomy" id="405436"/>
    <lineage>
        <taxon>Bacteria</taxon>
        <taxon>Bacillati</taxon>
        <taxon>Actinomycetota</taxon>
        <taxon>Actinomycetes</taxon>
        <taxon>Micromonosporales</taxon>
        <taxon>Micromonosporaceae</taxon>
        <taxon>Micromonospora</taxon>
    </lineage>
</organism>
<evidence type="ECO:0000256" key="1">
    <source>
        <dbReference type="SAM" id="MobiDB-lite"/>
    </source>
</evidence>
<evidence type="ECO:0008006" key="4">
    <source>
        <dbReference type="Google" id="ProtNLM"/>
    </source>
</evidence>
<dbReference type="STRING" id="405436.SAMN05444365_1011075"/>